<feature type="domain" description="Endonuclease/exonuclease/phosphatase" evidence="25">
    <location>
        <begin position="399"/>
        <end position="736"/>
    </location>
</feature>
<dbReference type="OMA" id="EHRMVAP"/>
<dbReference type="Gene3D" id="3.80.10.10">
    <property type="entry name" value="Ribonuclease Inhibitor"/>
    <property type="match status" value="1"/>
</dbReference>
<keyword evidence="12" id="KW-0378">Hydrolase</keyword>
<keyword evidence="9" id="KW-0540">Nuclease</keyword>
<dbReference type="OrthoDB" id="428734at2759"/>
<evidence type="ECO:0000256" key="23">
    <source>
        <dbReference type="ARBA" id="ARBA00045495"/>
    </source>
</evidence>
<keyword evidence="15" id="KW-0694">RNA-binding</keyword>
<comment type="subcellular location">
    <subcellularLocation>
        <location evidence="4">Cytoplasm</location>
    </subcellularLocation>
    <subcellularLocation>
        <location evidence="3">Nucleus</location>
    </subcellularLocation>
</comment>
<dbReference type="AlphaFoldDB" id="S3D5D5"/>
<dbReference type="InterPro" id="IPR050410">
    <property type="entry name" value="CCR4/nocturin_mRNA_transcr"/>
</dbReference>
<sequence>MADGYRYLQPAGNLYYLPNQHLASASAAPPPPSESHLNTLLGQFLTEPLSSSKSPDPASRGPSTSALGMYNQPHQQGHASRINGNPVSRGMPAMLYSFQQPNAHQHQALPQHHHVLQASDQGAHSSNNQGLAHHSAYAGGVLSANHFTNGLQNGQANSLRAAQQITPMNEHWAEQTRLHKEADAANHAMVDNGQANYFARLKASENKGIGGPSPVMNNSTLADGETEDIRRPWSIEKSNRQQDWHNLDLSGQGLRSLSTQLFSYEFLQELYVSSNKLTVLPAAIGCLRQLRVLEASHNQISELPPELGMCTFLKKLMLFNNIIRTLPCELGSLHMLEVLGIEGNPLDPELKKEIMEKGTKSLINFLKEQSPIPPPPNDRKLVTIQEDVSPTLERVKVFSWNILGERYANTQTYGYTPTAALGWDYRKEKIIEEIRHRDADFLCLQEITADALRETFGPELAHDDYKSIYFPRSKARTMSEKDANSVDGCAIFYKGSKFILIDKQLIDFTAVAINRPDMKSQDDIFNRVMPKDNIAIVGFFESRKTGARVIVVNAHLAWEGSLADVKIVQTALIMDFVTKQAEKYARTAALKDKEKRMIEIPGAEKDTKPAECAPSQEYRSNTDIPLFVCGDYNSTAESGVTELLRMGRLPPDHPEIAKYQYGNFTRDGIEHPFSLKSAYQHLNGTPDELPFTNYTPGFANVIDYIWYSTNSLEVVELLGPPDSEYLKRVPGFPSYHFPADHLQIMGDFVIKPRKDKKAGASSS</sequence>
<dbReference type="PROSITE" id="PS51450">
    <property type="entry name" value="LRR"/>
    <property type="match status" value="1"/>
</dbReference>
<dbReference type="Pfam" id="PF03372">
    <property type="entry name" value="Exo_endo_phos"/>
    <property type="match status" value="1"/>
</dbReference>
<evidence type="ECO:0000256" key="8">
    <source>
        <dbReference type="ARBA" id="ARBA00022614"/>
    </source>
</evidence>
<evidence type="ECO:0000256" key="17">
    <source>
        <dbReference type="ARBA" id="ARBA00023163"/>
    </source>
</evidence>
<comment type="similarity">
    <text evidence="5">Belongs to the CCR4/nocturin family.</text>
</comment>
<evidence type="ECO:0000256" key="6">
    <source>
        <dbReference type="ARBA" id="ARBA00012161"/>
    </source>
</evidence>
<dbReference type="InterPro" id="IPR032675">
    <property type="entry name" value="LRR_dom_sf"/>
</dbReference>
<evidence type="ECO:0000256" key="1">
    <source>
        <dbReference type="ARBA" id="ARBA00001663"/>
    </source>
</evidence>
<comment type="cofactor">
    <cofactor evidence="2">
        <name>Mg(2+)</name>
        <dbReference type="ChEBI" id="CHEBI:18420"/>
    </cofactor>
</comment>
<keyword evidence="16" id="KW-0805">Transcription regulation</keyword>
<dbReference type="Proteomes" id="UP000016923">
    <property type="component" value="Unassembled WGS sequence"/>
</dbReference>
<evidence type="ECO:0000256" key="9">
    <source>
        <dbReference type="ARBA" id="ARBA00022722"/>
    </source>
</evidence>
<dbReference type="Gene3D" id="3.60.10.10">
    <property type="entry name" value="Endonuclease/exonuclease/phosphatase"/>
    <property type="match status" value="1"/>
</dbReference>
<evidence type="ECO:0000256" key="19">
    <source>
        <dbReference type="ARBA" id="ARBA00023475"/>
    </source>
</evidence>
<evidence type="ECO:0000256" key="10">
    <source>
        <dbReference type="ARBA" id="ARBA00022723"/>
    </source>
</evidence>
<dbReference type="EMBL" id="KE148148">
    <property type="protein sequence ID" value="EPE08625.1"/>
    <property type="molecule type" value="Genomic_DNA"/>
</dbReference>
<dbReference type="FunFam" id="3.60.10.10:FF:000037">
    <property type="entry name" value="Glucose-repressible alcohol dehydrogenase transcriptional effector"/>
    <property type="match status" value="1"/>
</dbReference>
<proteinExistence type="inferred from homology"/>
<keyword evidence="13" id="KW-0269">Exonuclease</keyword>
<keyword evidence="14" id="KW-0460">Magnesium</keyword>
<dbReference type="STRING" id="1262450.S3D5D5"/>
<name>S3D5D5_OPHP1</name>
<dbReference type="InterPro" id="IPR001611">
    <property type="entry name" value="Leu-rich_rpt"/>
</dbReference>
<comment type="function">
    <text evidence="23">Acts as a catalytic component of the CCR4-NOT core complex, which in the nucleus seems to be a general transcription factor, and in the cytoplasm the major mRNA deadenylase involved in mRNA turnover. Ccr4 has 3'-5' RNase activity with a strong preference for polyadenylated substrates and also low exonuclease activity towards single-stranded DNA.</text>
</comment>
<evidence type="ECO:0000256" key="5">
    <source>
        <dbReference type="ARBA" id="ARBA00010774"/>
    </source>
</evidence>
<feature type="region of interest" description="Disordered" evidence="24">
    <location>
        <begin position="47"/>
        <end position="92"/>
    </location>
</feature>
<dbReference type="GO" id="GO:0003723">
    <property type="term" value="F:RNA binding"/>
    <property type="evidence" value="ECO:0007669"/>
    <property type="project" value="UniProtKB-KW"/>
</dbReference>
<dbReference type="InterPro" id="IPR003591">
    <property type="entry name" value="Leu-rich_rpt_typical-subtyp"/>
</dbReference>
<accession>S3D5D5</accession>
<dbReference type="FunFam" id="3.80.10.10:FF:000447">
    <property type="entry name" value="Glucose-repressible alcohol dehydrogenase transcriptional effector"/>
    <property type="match status" value="1"/>
</dbReference>
<evidence type="ECO:0000256" key="2">
    <source>
        <dbReference type="ARBA" id="ARBA00001946"/>
    </source>
</evidence>
<evidence type="ECO:0000313" key="27">
    <source>
        <dbReference type="Proteomes" id="UP000016923"/>
    </source>
</evidence>
<feature type="compositionally biased region" description="Polar residues" evidence="24">
    <location>
        <begin position="61"/>
        <end position="86"/>
    </location>
</feature>
<evidence type="ECO:0000256" key="14">
    <source>
        <dbReference type="ARBA" id="ARBA00022842"/>
    </source>
</evidence>
<dbReference type="Pfam" id="PF13855">
    <property type="entry name" value="LRR_8"/>
    <property type="match status" value="1"/>
</dbReference>
<dbReference type="GO" id="GO:0046872">
    <property type="term" value="F:metal ion binding"/>
    <property type="evidence" value="ECO:0007669"/>
    <property type="project" value="UniProtKB-KW"/>
</dbReference>
<evidence type="ECO:0000256" key="15">
    <source>
        <dbReference type="ARBA" id="ARBA00022884"/>
    </source>
</evidence>
<keyword evidence="10" id="KW-0479">Metal-binding</keyword>
<evidence type="ECO:0000256" key="12">
    <source>
        <dbReference type="ARBA" id="ARBA00022801"/>
    </source>
</evidence>
<evidence type="ECO:0000256" key="3">
    <source>
        <dbReference type="ARBA" id="ARBA00004123"/>
    </source>
</evidence>
<evidence type="ECO:0000256" key="13">
    <source>
        <dbReference type="ARBA" id="ARBA00022839"/>
    </source>
</evidence>
<evidence type="ECO:0000313" key="26">
    <source>
        <dbReference type="EMBL" id="EPE08625.1"/>
    </source>
</evidence>
<evidence type="ECO:0000256" key="7">
    <source>
        <dbReference type="ARBA" id="ARBA00022490"/>
    </source>
</evidence>
<evidence type="ECO:0000256" key="4">
    <source>
        <dbReference type="ARBA" id="ARBA00004496"/>
    </source>
</evidence>
<dbReference type="InterPro" id="IPR036691">
    <property type="entry name" value="Endo/exonu/phosph_ase_sf"/>
</dbReference>
<dbReference type="GO" id="GO:0005737">
    <property type="term" value="C:cytoplasm"/>
    <property type="evidence" value="ECO:0007669"/>
    <property type="project" value="UniProtKB-SubCell"/>
</dbReference>
<dbReference type="SUPFAM" id="SSF56219">
    <property type="entry name" value="DNase I-like"/>
    <property type="match status" value="1"/>
</dbReference>
<dbReference type="GO" id="GO:0004535">
    <property type="term" value="F:poly(A)-specific ribonuclease activity"/>
    <property type="evidence" value="ECO:0007669"/>
    <property type="project" value="UniProtKB-EC"/>
</dbReference>
<dbReference type="GO" id="GO:0005634">
    <property type="term" value="C:nucleus"/>
    <property type="evidence" value="ECO:0007669"/>
    <property type="project" value="UniProtKB-SubCell"/>
</dbReference>
<gene>
    <name evidence="26" type="ORF">F503_04212</name>
</gene>
<dbReference type="eggNOG" id="KOG0620">
    <property type="taxonomic scope" value="Eukaryota"/>
</dbReference>
<organism evidence="26 27">
    <name type="scientific">Ophiostoma piceae (strain UAMH 11346)</name>
    <name type="common">Sap stain fungus</name>
    <dbReference type="NCBI Taxonomy" id="1262450"/>
    <lineage>
        <taxon>Eukaryota</taxon>
        <taxon>Fungi</taxon>
        <taxon>Dikarya</taxon>
        <taxon>Ascomycota</taxon>
        <taxon>Pezizomycotina</taxon>
        <taxon>Sordariomycetes</taxon>
        <taxon>Sordariomycetidae</taxon>
        <taxon>Ophiostomatales</taxon>
        <taxon>Ophiostomataceae</taxon>
        <taxon>Ophiostoma</taxon>
    </lineage>
</organism>
<dbReference type="HOGENOM" id="CLU_016428_4_0_1"/>
<dbReference type="InterPro" id="IPR005135">
    <property type="entry name" value="Endo/exonuclease/phosphatase"/>
</dbReference>
<evidence type="ECO:0000259" key="25">
    <source>
        <dbReference type="Pfam" id="PF03372"/>
    </source>
</evidence>
<evidence type="ECO:0000256" key="21">
    <source>
        <dbReference type="ARBA" id="ARBA00031469"/>
    </source>
</evidence>
<dbReference type="VEuPathDB" id="FungiDB:F503_04212"/>
<dbReference type="SUPFAM" id="SSF52075">
    <property type="entry name" value="Outer arm dynein light chain 1"/>
    <property type="match status" value="1"/>
</dbReference>
<evidence type="ECO:0000256" key="18">
    <source>
        <dbReference type="ARBA" id="ARBA00023242"/>
    </source>
</evidence>
<dbReference type="PANTHER" id="PTHR12121:SF100">
    <property type="entry name" value="POLY(A)-SPECIFIC RIBONUCLEASE"/>
    <property type="match status" value="1"/>
</dbReference>
<evidence type="ECO:0000256" key="20">
    <source>
        <dbReference type="ARBA" id="ARBA00030493"/>
    </source>
</evidence>
<dbReference type="EC" id="3.1.13.4" evidence="6"/>
<comment type="catalytic activity">
    <reaction evidence="1">
        <text>Exonucleolytic cleavage of poly(A) to 5'-AMP.</text>
        <dbReference type="EC" id="3.1.13.4"/>
    </reaction>
</comment>
<dbReference type="PANTHER" id="PTHR12121">
    <property type="entry name" value="CARBON CATABOLITE REPRESSOR PROTEIN 4"/>
    <property type="match status" value="1"/>
</dbReference>
<reference evidence="26 27" key="1">
    <citation type="journal article" date="2013" name="BMC Genomics">
        <title>The genome and transcriptome of the pine saprophyte Ophiostoma piceae, and a comparison with the bark beetle-associated pine pathogen Grosmannia clavigera.</title>
        <authorList>
            <person name="Haridas S."/>
            <person name="Wang Y."/>
            <person name="Lim L."/>
            <person name="Massoumi Alamouti S."/>
            <person name="Jackman S."/>
            <person name="Docking R."/>
            <person name="Robertson G."/>
            <person name="Birol I."/>
            <person name="Bohlmann J."/>
            <person name="Breuil C."/>
        </authorList>
    </citation>
    <scope>NUCLEOTIDE SEQUENCE [LARGE SCALE GENOMIC DNA]</scope>
    <source>
        <strain evidence="26 27">UAMH 11346</strain>
    </source>
</reference>
<evidence type="ECO:0000256" key="22">
    <source>
        <dbReference type="ARBA" id="ARBA00033317"/>
    </source>
</evidence>
<protein>
    <recommendedName>
        <fullName evidence="19">CCR4-Not complex 3'-5'-exoribonuclease subunit Ccr4</fullName>
        <ecNumber evidence="6">3.1.13.4</ecNumber>
    </recommendedName>
    <alternativeName>
        <fullName evidence="20">Carbon catabolite repressor protein 4</fullName>
    </alternativeName>
    <alternativeName>
        <fullName evidence="21">Cytoplasmic deadenylase</fullName>
    </alternativeName>
    <alternativeName>
        <fullName evidence="22">Glucose-repressible alcohol dehydrogenase transcriptional effector</fullName>
    </alternativeName>
</protein>
<dbReference type="CDD" id="cd09097">
    <property type="entry name" value="Deadenylase_CCR4"/>
    <property type="match status" value="1"/>
</dbReference>
<evidence type="ECO:0000256" key="16">
    <source>
        <dbReference type="ARBA" id="ARBA00023015"/>
    </source>
</evidence>
<keyword evidence="11" id="KW-0677">Repeat</keyword>
<keyword evidence="18" id="KW-0539">Nucleus</keyword>
<keyword evidence="8" id="KW-0433">Leucine-rich repeat</keyword>
<keyword evidence="7" id="KW-0963">Cytoplasm</keyword>
<keyword evidence="27" id="KW-1185">Reference proteome</keyword>
<evidence type="ECO:0000256" key="11">
    <source>
        <dbReference type="ARBA" id="ARBA00022737"/>
    </source>
</evidence>
<dbReference type="SMART" id="SM00369">
    <property type="entry name" value="LRR_TYP"/>
    <property type="match status" value="2"/>
</dbReference>
<evidence type="ECO:0000256" key="24">
    <source>
        <dbReference type="SAM" id="MobiDB-lite"/>
    </source>
</evidence>
<keyword evidence="17" id="KW-0804">Transcription</keyword>